<comment type="caution">
    <text evidence="1">The sequence shown here is derived from an EMBL/GenBank/DDBJ whole genome shotgun (WGS) entry which is preliminary data.</text>
</comment>
<dbReference type="AlphaFoldDB" id="A0A377UJX2"/>
<organism evidence="1 2">
    <name type="scientific">Klebsiella variicola</name>
    <dbReference type="NCBI Taxonomy" id="244366"/>
    <lineage>
        <taxon>Bacteria</taxon>
        <taxon>Pseudomonadati</taxon>
        <taxon>Pseudomonadota</taxon>
        <taxon>Gammaproteobacteria</taxon>
        <taxon>Enterobacterales</taxon>
        <taxon>Enterobacteriaceae</taxon>
        <taxon>Klebsiella/Raoultella group</taxon>
        <taxon>Klebsiella</taxon>
        <taxon>Klebsiella pneumoniae complex</taxon>
    </lineage>
</organism>
<name>A0A377UJX2_KLEVA</name>
<accession>A0A377UJX2</accession>
<proteinExistence type="predicted"/>
<reference evidence="1 2" key="1">
    <citation type="submission" date="2018-06" db="EMBL/GenBank/DDBJ databases">
        <authorList>
            <consortium name="Pathogen Informatics"/>
            <person name="Doyle S."/>
        </authorList>
    </citation>
    <scope>NUCLEOTIDE SEQUENCE [LARGE SCALE GENOMIC DNA]</scope>
    <source>
        <strain evidence="1 2">NCTC9177</strain>
    </source>
</reference>
<protein>
    <submittedName>
        <fullName evidence="1">Uncharacterized protein</fullName>
    </submittedName>
</protein>
<dbReference type="EMBL" id="UGKR01000003">
    <property type="protein sequence ID" value="STS91251.1"/>
    <property type="molecule type" value="Genomic_DNA"/>
</dbReference>
<evidence type="ECO:0000313" key="1">
    <source>
        <dbReference type="EMBL" id="STS91251.1"/>
    </source>
</evidence>
<gene>
    <name evidence="1" type="ORF">NCTC9177_05157</name>
</gene>
<evidence type="ECO:0000313" key="2">
    <source>
        <dbReference type="Proteomes" id="UP000254545"/>
    </source>
</evidence>
<sequence length="48" mass="5416">MVINKANSRLSTVIYGRESLPPRDLTLCAFGAQSGYIRWRFCPILDAD</sequence>
<dbReference type="Proteomes" id="UP000254545">
    <property type="component" value="Unassembled WGS sequence"/>
</dbReference>